<evidence type="ECO:0008006" key="3">
    <source>
        <dbReference type="Google" id="ProtNLM"/>
    </source>
</evidence>
<dbReference type="SUPFAM" id="SSF81383">
    <property type="entry name" value="F-box domain"/>
    <property type="match status" value="1"/>
</dbReference>
<reference evidence="1" key="1">
    <citation type="submission" date="2022-03" db="EMBL/GenBank/DDBJ databases">
        <authorList>
            <person name="Martin H S."/>
        </authorList>
    </citation>
    <scope>NUCLEOTIDE SEQUENCE</scope>
</reference>
<dbReference type="Proteomes" id="UP000837857">
    <property type="component" value="Chromosome 8"/>
</dbReference>
<organism evidence="1 2">
    <name type="scientific">Iphiclides podalirius</name>
    <name type="common">scarce swallowtail</name>
    <dbReference type="NCBI Taxonomy" id="110791"/>
    <lineage>
        <taxon>Eukaryota</taxon>
        <taxon>Metazoa</taxon>
        <taxon>Ecdysozoa</taxon>
        <taxon>Arthropoda</taxon>
        <taxon>Hexapoda</taxon>
        <taxon>Insecta</taxon>
        <taxon>Pterygota</taxon>
        <taxon>Neoptera</taxon>
        <taxon>Endopterygota</taxon>
        <taxon>Lepidoptera</taxon>
        <taxon>Glossata</taxon>
        <taxon>Ditrysia</taxon>
        <taxon>Papilionoidea</taxon>
        <taxon>Papilionidae</taxon>
        <taxon>Papilioninae</taxon>
        <taxon>Iphiclides</taxon>
    </lineage>
</organism>
<evidence type="ECO:0000313" key="1">
    <source>
        <dbReference type="EMBL" id="CAH2075102.1"/>
    </source>
</evidence>
<gene>
    <name evidence="1" type="ORF">IPOD504_LOCUS16499</name>
</gene>
<protein>
    <recommendedName>
        <fullName evidence="3">F-box domain-containing protein</fullName>
    </recommendedName>
</protein>
<proteinExistence type="predicted"/>
<evidence type="ECO:0000313" key="2">
    <source>
        <dbReference type="Proteomes" id="UP000837857"/>
    </source>
</evidence>
<keyword evidence="2" id="KW-1185">Reference proteome</keyword>
<dbReference type="InterPro" id="IPR036047">
    <property type="entry name" value="F-box-like_dom_sf"/>
</dbReference>
<accession>A0ABN8J612</accession>
<name>A0ABN8J612_9NEOP</name>
<feature type="non-terminal residue" evidence="1">
    <location>
        <position position="392"/>
    </location>
</feature>
<dbReference type="Gene3D" id="1.20.1280.50">
    <property type="match status" value="1"/>
</dbReference>
<dbReference type="EMBL" id="OW152820">
    <property type="protein sequence ID" value="CAH2075102.1"/>
    <property type="molecule type" value="Genomic_DNA"/>
</dbReference>
<sequence>MNWSSCSPDIIFLIFKKLDNKSLLTCLAICQLWRDVAYYIIETKDNMWQSLAEDTLYNKAICFKQKSTLSWQEICFNSLLWINLNTIKVKLDKTWVLKRENIKAIHMYKDQIIIIYDSIAEYFNVKTSSRVVKKPSLIDSQETEHITISLMTGNELSISFKHNSTRYSPLCYVFKLIDDRCFVIDSKNNLWRYKCCGRGYGVRFIMRTYDSPGSILTLNVFDKDVYILTNNGIILNVLEWGLHYCSVGKVEQPNFYNSPVIVMFLKHSIVYSVPCQSETDTMSVSKIGDTEEVLIECPGMTCATPHGELLLLGYEDGTVEICYPQKLLSNTSSNLKFNIKDLVGNTLEKVAIVALDVYEAEGAQYLFVATQCDVYKVILHHEKVFFSKRCII</sequence>